<evidence type="ECO:0000256" key="1">
    <source>
        <dbReference type="SAM" id="MobiDB-lite"/>
    </source>
</evidence>
<dbReference type="InterPro" id="IPR029058">
    <property type="entry name" value="AB_hydrolase_fold"/>
</dbReference>
<organism evidence="3 4">
    <name type="scientific">Streptomonospora algeriensis</name>
    <dbReference type="NCBI Taxonomy" id="995084"/>
    <lineage>
        <taxon>Bacteria</taxon>
        <taxon>Bacillati</taxon>
        <taxon>Actinomycetota</taxon>
        <taxon>Actinomycetes</taxon>
        <taxon>Streptosporangiales</taxon>
        <taxon>Nocardiopsidaceae</taxon>
        <taxon>Streptomonospora</taxon>
    </lineage>
</organism>
<feature type="domain" description="Peptidase S9 prolyl oligopeptidase catalytic" evidence="2">
    <location>
        <begin position="71"/>
        <end position="272"/>
    </location>
</feature>
<dbReference type="Pfam" id="PF00326">
    <property type="entry name" value="Peptidase_S9"/>
    <property type="match status" value="1"/>
</dbReference>
<dbReference type="InterPro" id="IPR050585">
    <property type="entry name" value="Xaa-Pro_dipeptidyl-ppase/CocE"/>
</dbReference>
<dbReference type="SUPFAM" id="SSF53474">
    <property type="entry name" value="alpha/beta-Hydrolases"/>
    <property type="match status" value="1"/>
</dbReference>
<protein>
    <submittedName>
        <fullName evidence="3">S9 family peptidase</fullName>
    </submittedName>
</protein>
<feature type="region of interest" description="Disordered" evidence="1">
    <location>
        <begin position="22"/>
        <end position="46"/>
    </location>
</feature>
<dbReference type="Gene3D" id="3.40.50.1820">
    <property type="entry name" value="alpha/beta hydrolase"/>
    <property type="match status" value="1"/>
</dbReference>
<reference evidence="4" key="1">
    <citation type="journal article" date="2019" name="Int. J. Syst. Evol. Microbiol.">
        <title>The Global Catalogue of Microorganisms (GCM) 10K type strain sequencing project: providing services to taxonomists for standard genome sequencing and annotation.</title>
        <authorList>
            <consortium name="The Broad Institute Genomics Platform"/>
            <consortium name="The Broad Institute Genome Sequencing Center for Infectious Disease"/>
            <person name="Wu L."/>
            <person name="Ma J."/>
        </authorList>
    </citation>
    <scope>NUCLEOTIDE SEQUENCE [LARGE SCALE GENOMIC DNA]</scope>
    <source>
        <strain evidence="4">CCUG 63369</strain>
    </source>
</reference>
<name>A0ABW3BLR9_9ACTN</name>
<proteinExistence type="predicted"/>
<dbReference type="PANTHER" id="PTHR43056:SF5">
    <property type="entry name" value="PEPTIDASE S9 PROLYL OLIGOPEPTIDASE CATALYTIC DOMAIN-CONTAINING PROTEIN"/>
    <property type="match status" value="1"/>
</dbReference>
<accession>A0ABW3BLR9</accession>
<dbReference type="Proteomes" id="UP001596956">
    <property type="component" value="Unassembled WGS sequence"/>
</dbReference>
<dbReference type="EMBL" id="JBHTHR010001251">
    <property type="protein sequence ID" value="MFD0803970.1"/>
    <property type="molecule type" value="Genomic_DNA"/>
</dbReference>
<keyword evidence="4" id="KW-1185">Reference proteome</keyword>
<dbReference type="InterPro" id="IPR001375">
    <property type="entry name" value="Peptidase_S9_cat"/>
</dbReference>
<comment type="caution">
    <text evidence="3">The sequence shown here is derived from an EMBL/GenBank/DDBJ whole genome shotgun (WGS) entry which is preliminary data.</text>
</comment>
<gene>
    <name evidence="3" type="ORF">ACFQZU_21995</name>
</gene>
<sequence length="284" mass="30569">AAAAGTAADPDYMPVPRPRVFTGPGGREVHANLYPPRNPQNGPVPGERPPYAVWAHGGPTSRTPMIHDLGIAYFTSRGIGVVEVNYGGSTGFGRAYRERLRENWGVVDVEDCVAAARALADEGLADPERIAVRGGSAGGWTAAAALAFTDVFACAAILYPIVDLAGWRTGETHDFESQYLESLVGPWPETAQRYADRSPANRAGDISAPFVLMQGLQDAICPPAQAERFLERVRGVPHAYLAFEGEQHGFRRKETIRAALHAELSLYAQVFGFASDGPTLELRP</sequence>
<evidence type="ECO:0000313" key="4">
    <source>
        <dbReference type="Proteomes" id="UP001596956"/>
    </source>
</evidence>
<evidence type="ECO:0000313" key="3">
    <source>
        <dbReference type="EMBL" id="MFD0803970.1"/>
    </source>
</evidence>
<dbReference type="PANTHER" id="PTHR43056">
    <property type="entry name" value="PEPTIDASE S9 PROLYL OLIGOPEPTIDASE"/>
    <property type="match status" value="1"/>
</dbReference>
<evidence type="ECO:0000259" key="2">
    <source>
        <dbReference type="Pfam" id="PF00326"/>
    </source>
</evidence>
<feature type="non-terminal residue" evidence="3">
    <location>
        <position position="1"/>
    </location>
</feature>